<evidence type="ECO:0000256" key="2">
    <source>
        <dbReference type="ARBA" id="ARBA00009755"/>
    </source>
</evidence>
<dbReference type="EMBL" id="JBHSMQ010000015">
    <property type="protein sequence ID" value="MFC5458040.1"/>
    <property type="molecule type" value="Genomic_DNA"/>
</dbReference>
<comment type="caution">
    <text evidence="6">The sequence shown here is derived from an EMBL/GenBank/DDBJ whole genome shotgun (WGS) entry which is preliminary data.</text>
</comment>
<evidence type="ECO:0000313" key="6">
    <source>
        <dbReference type="EMBL" id="MFC5458040.1"/>
    </source>
</evidence>
<dbReference type="PANTHER" id="PTHR11764:SF20">
    <property type="entry name" value="LANOSTEROL SYNTHASE"/>
    <property type="match status" value="1"/>
</dbReference>
<dbReference type="Pfam" id="PF13243">
    <property type="entry name" value="SQHop_cyclase_C"/>
    <property type="match status" value="1"/>
</dbReference>
<protein>
    <submittedName>
        <fullName evidence="6">Prenyltransferase/squalene oxidase repeat-containing protein</fullName>
    </submittedName>
</protein>
<dbReference type="Gene3D" id="1.50.10.20">
    <property type="match status" value="2"/>
</dbReference>
<dbReference type="RefSeq" id="WP_377171978.1">
    <property type="nucleotide sequence ID" value="NZ_JBHSMQ010000015.1"/>
</dbReference>
<dbReference type="InterPro" id="IPR032697">
    <property type="entry name" value="SQ_cyclase_N"/>
</dbReference>
<dbReference type="Pfam" id="PF13249">
    <property type="entry name" value="SQHop_cyclase_N"/>
    <property type="match status" value="1"/>
</dbReference>
<dbReference type="InterPro" id="IPR008930">
    <property type="entry name" value="Terpenoid_cyclase/PrenylTrfase"/>
</dbReference>
<evidence type="ECO:0000259" key="5">
    <source>
        <dbReference type="Pfam" id="PF13249"/>
    </source>
</evidence>
<dbReference type="InterPro" id="IPR032696">
    <property type="entry name" value="SQ_cyclase_C"/>
</dbReference>
<dbReference type="Proteomes" id="UP001596052">
    <property type="component" value="Unassembled WGS sequence"/>
</dbReference>
<accession>A0ABW0KX87</accession>
<proteinExistence type="inferred from homology"/>
<evidence type="ECO:0000259" key="4">
    <source>
        <dbReference type="Pfam" id="PF13243"/>
    </source>
</evidence>
<name>A0ABW0KX87_9BACT</name>
<keyword evidence="3" id="KW-0677">Repeat</keyword>
<comment type="similarity">
    <text evidence="2">Belongs to the terpene cyclase/mutase family.</text>
</comment>
<dbReference type="InterPro" id="IPR018333">
    <property type="entry name" value="Squalene_cyclase"/>
</dbReference>
<dbReference type="PANTHER" id="PTHR11764">
    <property type="entry name" value="TERPENE CYCLASE/MUTASE FAMILY MEMBER"/>
    <property type="match status" value="1"/>
</dbReference>
<evidence type="ECO:0000313" key="7">
    <source>
        <dbReference type="Proteomes" id="UP001596052"/>
    </source>
</evidence>
<comment type="pathway">
    <text evidence="1">Secondary metabolite biosynthesis; hopanoid biosynthesis.</text>
</comment>
<gene>
    <name evidence="6" type="ORF">ACFQDI_24430</name>
</gene>
<feature type="domain" description="Squalene cyclase C-terminal" evidence="4">
    <location>
        <begin position="301"/>
        <end position="498"/>
    </location>
</feature>
<reference evidence="7" key="1">
    <citation type="journal article" date="2019" name="Int. J. Syst. Evol. Microbiol.">
        <title>The Global Catalogue of Microorganisms (GCM) 10K type strain sequencing project: providing services to taxonomists for standard genome sequencing and annotation.</title>
        <authorList>
            <consortium name="The Broad Institute Genomics Platform"/>
            <consortium name="The Broad Institute Genome Sequencing Center for Infectious Disease"/>
            <person name="Wu L."/>
            <person name="Ma J."/>
        </authorList>
    </citation>
    <scope>NUCLEOTIDE SEQUENCE [LARGE SCALE GENOMIC DNA]</scope>
    <source>
        <strain evidence="7">CGMCC 4.1469</strain>
    </source>
</reference>
<sequence>MMDALDRAIANTQAHLDALRNERGHWEGRLSSSALSTATAVVALALVDRGKHAAHIAAGAQWLCEHQNSDGGWGDTTLSKSNLSTTLLCWSALHLVAQRDSTTARSADAWITARVGSLEPEAIAGAVVARYGKDKTFSVPILMLCCLCGTLGERPWRHVIPLPFELAALPRTWFGAIGLPVVSYALPALIAIGYTRFKNAPPAWWNPLRWVRALAWPRIRPMLKALQPSSGGYLEATPLTSFVTMALAGGGQLDHPCLPLAVEFLLRSKREDGSWPIDTNLATWGTTLSLRSTNFSTPPLQWLLAQQYREVHPFTNAPPGGWAWTDLPGGVPDADDTSSALIALKKTGHVCDAAVQQGITWLLDLQNRDGGIPTFCRGWGTLPFDRSTPEITAHALCAWWVWHDELPEALQKRIVKSTQHAFRYLERVQAADGSWIPLWFGNEHTPDENNPVYGTAQVVNHLSGSEQLAALFHALIETGREYLRRVQKPDGSFGGDASAPASIEETAVALHALSHGGDDVQKSAHWLIAATENGTRFPSAPIGLYFARLWYHEQLYPVVWTLGALRAARQSSLVAAEQRA</sequence>
<evidence type="ECO:0000256" key="1">
    <source>
        <dbReference type="ARBA" id="ARBA00004999"/>
    </source>
</evidence>
<organism evidence="6 7">
    <name type="scientific">Prosthecobacter fluviatilis</name>
    <dbReference type="NCBI Taxonomy" id="445931"/>
    <lineage>
        <taxon>Bacteria</taxon>
        <taxon>Pseudomonadati</taxon>
        <taxon>Verrucomicrobiota</taxon>
        <taxon>Verrucomicrobiia</taxon>
        <taxon>Verrucomicrobiales</taxon>
        <taxon>Verrucomicrobiaceae</taxon>
        <taxon>Prosthecobacter</taxon>
    </lineage>
</organism>
<feature type="domain" description="Squalene cyclase N-terminal" evidence="5">
    <location>
        <begin position="9"/>
        <end position="172"/>
    </location>
</feature>
<dbReference type="SUPFAM" id="SSF48239">
    <property type="entry name" value="Terpenoid cyclases/Protein prenyltransferases"/>
    <property type="match status" value="2"/>
</dbReference>
<keyword evidence="7" id="KW-1185">Reference proteome</keyword>
<evidence type="ECO:0000256" key="3">
    <source>
        <dbReference type="ARBA" id="ARBA00022737"/>
    </source>
</evidence>